<dbReference type="AlphaFoldDB" id="A0A1A9RVV2"/>
<dbReference type="EMBL" id="LXSL01000030">
    <property type="protein sequence ID" value="OAM26407.1"/>
    <property type="molecule type" value="Genomic_DNA"/>
</dbReference>
<name>A0A1A9RVV2_9NEIS</name>
<accession>A0A1A9RVV2</accession>
<evidence type="ECO:0000313" key="2">
    <source>
        <dbReference type="Proteomes" id="UP000077885"/>
    </source>
</evidence>
<proteinExistence type="predicted"/>
<sequence>MHPLPLTAAFPAALHDTADEVIRHLHIQPADMPSQAVCLNGETLHLPRRLYHPAPHPHATQPNNTAQLIADCLHSRHHNGFVRQAAFRRLVRAGQADFVLPFALALLGEYILPIQEDAVRLFRLNPAAFARLCAQNPRYWQTQQRRIVSYWNEYQRPDFPTLARYPIYQAAQEINAAIRRLGPSV</sequence>
<dbReference type="RefSeq" id="WP_067594523.1">
    <property type="nucleotide sequence ID" value="NZ_LXSL01000030.1"/>
</dbReference>
<gene>
    <name evidence="1" type="ORF">A7P95_09510</name>
</gene>
<dbReference type="STRING" id="1795827.A7P95_09510"/>
<comment type="caution">
    <text evidence="1">The sequence shown here is derived from an EMBL/GenBank/DDBJ whole genome shotgun (WGS) entry which is preliminary data.</text>
</comment>
<evidence type="ECO:0000313" key="1">
    <source>
        <dbReference type="EMBL" id="OAM26407.1"/>
    </source>
</evidence>
<protein>
    <submittedName>
        <fullName evidence="1">Uncharacterized protein</fullName>
    </submittedName>
</protein>
<keyword evidence="2" id="KW-1185">Reference proteome</keyword>
<organism evidence="1 2">
    <name type="scientific">Eikenella longinqua</name>
    <dbReference type="NCBI Taxonomy" id="1795827"/>
    <lineage>
        <taxon>Bacteria</taxon>
        <taxon>Pseudomonadati</taxon>
        <taxon>Pseudomonadota</taxon>
        <taxon>Betaproteobacteria</taxon>
        <taxon>Neisseriales</taxon>
        <taxon>Neisseriaceae</taxon>
        <taxon>Eikenella</taxon>
    </lineage>
</organism>
<reference evidence="2" key="1">
    <citation type="submission" date="2016-05" db="EMBL/GenBank/DDBJ databases">
        <title>Draft genome of Corynebacterium afermentans subsp. afermentans LCDC 88199T.</title>
        <authorList>
            <person name="Bernier A.-M."/>
            <person name="Bernard K."/>
        </authorList>
    </citation>
    <scope>NUCLEOTIDE SEQUENCE [LARGE SCALE GENOMIC DNA]</scope>
    <source>
        <strain evidence="2">NML02-A-017</strain>
    </source>
</reference>
<dbReference type="OrthoDB" id="3578967at2"/>
<dbReference type="Proteomes" id="UP000077885">
    <property type="component" value="Unassembled WGS sequence"/>
</dbReference>